<evidence type="ECO:0000313" key="8">
    <source>
        <dbReference type="EMBL" id="OPE55374.1"/>
    </source>
</evidence>
<evidence type="ECO:0000256" key="6">
    <source>
        <dbReference type="ARBA" id="ARBA00023136"/>
    </source>
</evidence>
<proteinExistence type="inferred from homology"/>
<evidence type="ECO:0000256" key="3">
    <source>
        <dbReference type="ARBA" id="ARBA00022475"/>
    </source>
</evidence>
<evidence type="ECO:0000313" key="10">
    <source>
        <dbReference type="Proteomes" id="UP000191039"/>
    </source>
</evidence>
<feature type="transmembrane region" description="Helical" evidence="7">
    <location>
        <begin position="297"/>
        <end position="319"/>
    </location>
</feature>
<feature type="transmembrane region" description="Helical" evidence="7">
    <location>
        <begin position="396"/>
        <end position="417"/>
    </location>
</feature>
<keyword evidence="4 7" id="KW-0812">Transmembrane</keyword>
<evidence type="ECO:0000313" key="9">
    <source>
        <dbReference type="EMBL" id="PEG52253.1"/>
    </source>
</evidence>
<dbReference type="Proteomes" id="UP000191039">
    <property type="component" value="Unassembled WGS sequence"/>
</dbReference>
<evidence type="ECO:0000256" key="4">
    <source>
        <dbReference type="ARBA" id="ARBA00022692"/>
    </source>
</evidence>
<feature type="transmembrane region" description="Helical" evidence="7">
    <location>
        <begin position="125"/>
        <end position="142"/>
    </location>
</feature>
<dbReference type="EMBL" id="PDCR01000034">
    <property type="protein sequence ID" value="PEG52253.1"/>
    <property type="molecule type" value="Genomic_DNA"/>
</dbReference>
<dbReference type="InterPro" id="IPR050833">
    <property type="entry name" value="Poly_Biosynth_Transport"/>
</dbReference>
<dbReference type="RefSeq" id="WP_073856969.1">
    <property type="nucleotide sequence ID" value="NZ_BAAATC010000003.1"/>
</dbReference>
<reference evidence="9 11" key="2">
    <citation type="submission" date="2017-10" db="EMBL/GenBank/DDBJ databases">
        <title>The new phylogeny of genus Mycobacterium.</title>
        <authorList>
            <person name="Tortoli E."/>
            <person name="Trovato A."/>
            <person name="Cirillo D.M."/>
        </authorList>
    </citation>
    <scope>NUCLEOTIDE SEQUENCE [LARGE SCALE GENOMIC DNA]</scope>
    <source>
        <strain evidence="9 11">IP141170001</strain>
    </source>
</reference>
<dbReference type="PANTHER" id="PTHR30250">
    <property type="entry name" value="PST FAMILY PREDICTED COLANIC ACID TRANSPORTER"/>
    <property type="match status" value="1"/>
</dbReference>
<dbReference type="Pfam" id="PF13440">
    <property type="entry name" value="Polysacc_synt_3"/>
    <property type="match status" value="1"/>
</dbReference>
<keyword evidence="11" id="KW-1185">Reference proteome</keyword>
<dbReference type="OrthoDB" id="9770347at2"/>
<keyword evidence="3" id="KW-1003">Cell membrane</keyword>
<gene>
    <name evidence="8" type="ORF">BV510_05345</name>
    <name evidence="9" type="ORF">CRI78_22280</name>
</gene>
<feature type="transmembrane region" description="Helical" evidence="7">
    <location>
        <begin position="339"/>
        <end position="361"/>
    </location>
</feature>
<evidence type="ECO:0000256" key="2">
    <source>
        <dbReference type="ARBA" id="ARBA00007430"/>
    </source>
</evidence>
<organism evidence="9 11">
    <name type="scientific">Mycolicibacterium diernhoferi</name>
    <dbReference type="NCBI Taxonomy" id="1801"/>
    <lineage>
        <taxon>Bacteria</taxon>
        <taxon>Bacillati</taxon>
        <taxon>Actinomycetota</taxon>
        <taxon>Actinomycetes</taxon>
        <taxon>Mycobacteriales</taxon>
        <taxon>Mycobacteriaceae</taxon>
        <taxon>Mycolicibacterium</taxon>
    </lineage>
</organism>
<feature type="transmembrane region" description="Helical" evidence="7">
    <location>
        <begin position="373"/>
        <end position="390"/>
    </location>
</feature>
<feature type="transmembrane region" description="Helical" evidence="7">
    <location>
        <begin position="94"/>
        <end position="113"/>
    </location>
</feature>
<evidence type="ECO:0000256" key="1">
    <source>
        <dbReference type="ARBA" id="ARBA00004651"/>
    </source>
</evidence>
<feature type="transmembrane region" description="Helical" evidence="7">
    <location>
        <begin position="58"/>
        <end position="82"/>
    </location>
</feature>
<reference evidence="8 10" key="1">
    <citation type="submission" date="2016-09" db="EMBL/GenBank/DDBJ databases">
        <title>genome sequences of unsequenced Mycobacteria.</title>
        <authorList>
            <person name="Greninger A.L."/>
            <person name="Jerome K.R."/>
            <person name="Mcnair B."/>
            <person name="Wallis C."/>
            <person name="Fang F."/>
        </authorList>
    </citation>
    <scope>NUCLEOTIDE SEQUENCE [LARGE SCALE GENOMIC DNA]</scope>
    <source>
        <strain evidence="8 10">BM1</strain>
    </source>
</reference>
<sequence length="497" mass="53286">MRRNTGASSHEDVVSPNLGKRAARGAAITMGGQFVRILVQSIGVVVMARILLPEDFGLLAMVIAIIGVGDILRDFGLSAAAVQAADLSVKQRSNLFWLNTLLGGVIGGIAYLASWSIASLYGDPRLVAITQVLAVTFLFNGIAAQFRANLQRSLAFTSLVVAELAGLTTGVAAGIIGGLAGWGYWALVFQFVINSAVVMTVLGMTSKWLPRGYYRGEETRKFIRFGLDLFGYQLLNYSSKNIDSILIGQQFGATALGYYNRAFQLLTLPLSQIASPLLRVALPVLSKVQADIRTFNIYLAKAQSALLAAMLFLLIALGALAEPAVEIVLGDEWLPTAELFRILSIAGVFQMLSYPILWGYLALGLTRTNLKQALISRPLTIALIIGGALISVEGVAWAYALGNAIAWPIALAFLARTSSVDVRPLFRSSVQILFANAMGGIAAFSITHWAQLDNPWGQIAIGVSVMAGVTAAVILLVPPLRRAYAEVFRSGLKSIRR</sequence>
<evidence type="ECO:0000256" key="5">
    <source>
        <dbReference type="ARBA" id="ARBA00022989"/>
    </source>
</evidence>
<dbReference type="EMBL" id="MIJD01000034">
    <property type="protein sequence ID" value="OPE55374.1"/>
    <property type="molecule type" value="Genomic_DNA"/>
</dbReference>
<evidence type="ECO:0000313" key="11">
    <source>
        <dbReference type="Proteomes" id="UP000220340"/>
    </source>
</evidence>
<feature type="transmembrane region" description="Helical" evidence="7">
    <location>
        <begin position="456"/>
        <end position="477"/>
    </location>
</feature>
<keyword evidence="5 7" id="KW-1133">Transmembrane helix</keyword>
<dbReference type="STRING" id="1801.BRW64_14505"/>
<dbReference type="AlphaFoldDB" id="A0A1Q4HC70"/>
<name>A0A1Q4HC70_9MYCO</name>
<comment type="subcellular location">
    <subcellularLocation>
        <location evidence="1">Cell membrane</location>
        <topology evidence="1">Multi-pass membrane protein</topology>
    </subcellularLocation>
</comment>
<comment type="caution">
    <text evidence="9">The sequence shown here is derived from an EMBL/GenBank/DDBJ whole genome shotgun (WGS) entry which is preliminary data.</text>
</comment>
<evidence type="ECO:0000256" key="7">
    <source>
        <dbReference type="SAM" id="Phobius"/>
    </source>
</evidence>
<dbReference type="PANTHER" id="PTHR30250:SF10">
    <property type="entry name" value="LIPOPOLYSACCHARIDE BIOSYNTHESIS PROTEIN WZXC"/>
    <property type="match status" value="1"/>
</dbReference>
<keyword evidence="6 7" id="KW-0472">Membrane</keyword>
<feature type="transmembrane region" description="Helical" evidence="7">
    <location>
        <begin position="182"/>
        <end position="205"/>
    </location>
</feature>
<comment type="similarity">
    <text evidence="2">Belongs to the polysaccharide synthase family.</text>
</comment>
<feature type="transmembrane region" description="Helical" evidence="7">
    <location>
        <begin position="154"/>
        <end position="176"/>
    </location>
</feature>
<protein>
    <submittedName>
        <fullName evidence="9">Lipopolysaccharide biosynthesis protein</fullName>
    </submittedName>
</protein>
<accession>A0A1Q4HC70</accession>
<dbReference type="CDD" id="cd13127">
    <property type="entry name" value="MATE_tuaB_like"/>
    <property type="match status" value="1"/>
</dbReference>
<feature type="transmembrane region" description="Helical" evidence="7">
    <location>
        <begin position="429"/>
        <end position="450"/>
    </location>
</feature>
<dbReference type="GO" id="GO:0005886">
    <property type="term" value="C:plasma membrane"/>
    <property type="evidence" value="ECO:0007669"/>
    <property type="project" value="UniProtKB-SubCell"/>
</dbReference>
<feature type="transmembrane region" description="Helical" evidence="7">
    <location>
        <begin position="34"/>
        <end position="52"/>
    </location>
</feature>
<dbReference type="Proteomes" id="UP000220340">
    <property type="component" value="Unassembled WGS sequence"/>
</dbReference>